<name>A0A3S5BZ31_9PLAT</name>
<dbReference type="AlphaFoldDB" id="A0A3S5BZ31"/>
<dbReference type="Proteomes" id="UP000784294">
    <property type="component" value="Unassembled WGS sequence"/>
</dbReference>
<sequence length="65" mass="7061">MKCIGNRADDETIPRGRSKGESSPTPRTLPMGFNSKPPSASLAHYEAGAVPYKTRALMTKPSKRD</sequence>
<keyword evidence="3" id="KW-1185">Reference proteome</keyword>
<dbReference type="EMBL" id="CAAALY010073622">
    <property type="protein sequence ID" value="VEL25388.1"/>
    <property type="molecule type" value="Genomic_DNA"/>
</dbReference>
<gene>
    <name evidence="2" type="ORF">PXEA_LOCUS18828</name>
</gene>
<protein>
    <submittedName>
        <fullName evidence="2">Uncharacterized protein</fullName>
    </submittedName>
</protein>
<evidence type="ECO:0000313" key="2">
    <source>
        <dbReference type="EMBL" id="VEL25388.1"/>
    </source>
</evidence>
<evidence type="ECO:0000256" key="1">
    <source>
        <dbReference type="SAM" id="MobiDB-lite"/>
    </source>
</evidence>
<comment type="caution">
    <text evidence="2">The sequence shown here is derived from an EMBL/GenBank/DDBJ whole genome shotgun (WGS) entry which is preliminary data.</text>
</comment>
<reference evidence="2" key="1">
    <citation type="submission" date="2018-11" db="EMBL/GenBank/DDBJ databases">
        <authorList>
            <consortium name="Pathogen Informatics"/>
        </authorList>
    </citation>
    <scope>NUCLEOTIDE SEQUENCE</scope>
</reference>
<accession>A0A3S5BZ31</accession>
<proteinExistence type="predicted"/>
<feature type="compositionally biased region" description="Basic and acidic residues" evidence="1">
    <location>
        <begin position="7"/>
        <end position="20"/>
    </location>
</feature>
<feature type="region of interest" description="Disordered" evidence="1">
    <location>
        <begin position="1"/>
        <end position="41"/>
    </location>
</feature>
<organism evidence="2 3">
    <name type="scientific">Protopolystoma xenopodis</name>
    <dbReference type="NCBI Taxonomy" id="117903"/>
    <lineage>
        <taxon>Eukaryota</taxon>
        <taxon>Metazoa</taxon>
        <taxon>Spiralia</taxon>
        <taxon>Lophotrochozoa</taxon>
        <taxon>Platyhelminthes</taxon>
        <taxon>Monogenea</taxon>
        <taxon>Polyopisthocotylea</taxon>
        <taxon>Polystomatidea</taxon>
        <taxon>Polystomatidae</taxon>
        <taxon>Protopolystoma</taxon>
    </lineage>
</organism>
<evidence type="ECO:0000313" key="3">
    <source>
        <dbReference type="Proteomes" id="UP000784294"/>
    </source>
</evidence>